<evidence type="ECO:0000313" key="2">
    <source>
        <dbReference type="EMBL" id="KAK8036344.1"/>
    </source>
</evidence>
<gene>
    <name evidence="2" type="ORF">PG993_008958</name>
</gene>
<reference evidence="2 3" key="1">
    <citation type="submission" date="2023-01" db="EMBL/GenBank/DDBJ databases">
        <title>Analysis of 21 Apiospora genomes using comparative genomics revels a genus with tremendous synthesis potential of carbohydrate active enzymes and secondary metabolites.</title>
        <authorList>
            <person name="Sorensen T."/>
        </authorList>
    </citation>
    <scope>NUCLEOTIDE SEQUENCE [LARGE SCALE GENOMIC DNA]</scope>
    <source>
        <strain evidence="2 3">CBS 33761</strain>
    </source>
</reference>
<sequence>MPASNAIGGPERQTLGDAAGSAAQTGIATSKIFFIIDSSVKRLRNLLAGLINGYKGHLPFLVTINPAPEFKPNTTNKQGDNSTTMDFSAFAQLDLPPIPENPTMDFDLFGSFNNQDMFNPSTFDSLHPDSTTETATASLDRTPEDKLKLLQKENQQLCRQLDSIQSQYEAKDRHVRHLEAEIARYREQCNKQNKAVEHIADTIALAFRDYQDITGTQPSSEVAQQPNTVDEISITYADVISAWSDSSLE</sequence>
<keyword evidence="1" id="KW-0175">Coiled coil</keyword>
<dbReference type="EMBL" id="JAQQWK010000008">
    <property type="protein sequence ID" value="KAK8036344.1"/>
    <property type="molecule type" value="Genomic_DNA"/>
</dbReference>
<keyword evidence="3" id="KW-1185">Reference proteome</keyword>
<name>A0ABR1SPT1_9PEZI</name>
<protein>
    <submittedName>
        <fullName evidence="2">Uncharacterized protein</fullName>
    </submittedName>
</protein>
<comment type="caution">
    <text evidence="2">The sequence shown here is derived from an EMBL/GenBank/DDBJ whole genome shotgun (WGS) entry which is preliminary data.</text>
</comment>
<organism evidence="2 3">
    <name type="scientific">Apiospora rasikravindrae</name>
    <dbReference type="NCBI Taxonomy" id="990691"/>
    <lineage>
        <taxon>Eukaryota</taxon>
        <taxon>Fungi</taxon>
        <taxon>Dikarya</taxon>
        <taxon>Ascomycota</taxon>
        <taxon>Pezizomycotina</taxon>
        <taxon>Sordariomycetes</taxon>
        <taxon>Xylariomycetidae</taxon>
        <taxon>Amphisphaeriales</taxon>
        <taxon>Apiosporaceae</taxon>
        <taxon>Apiospora</taxon>
    </lineage>
</organism>
<evidence type="ECO:0000256" key="1">
    <source>
        <dbReference type="SAM" id="Coils"/>
    </source>
</evidence>
<accession>A0ABR1SPT1</accession>
<feature type="coiled-coil region" evidence="1">
    <location>
        <begin position="147"/>
        <end position="195"/>
    </location>
</feature>
<proteinExistence type="predicted"/>
<evidence type="ECO:0000313" key="3">
    <source>
        <dbReference type="Proteomes" id="UP001444661"/>
    </source>
</evidence>
<dbReference type="Proteomes" id="UP001444661">
    <property type="component" value="Unassembled WGS sequence"/>
</dbReference>